<sequence>MRTIEGHSRWVNSVLFSTNGKWLASGSGGDDKAARLWDVSSLNCGGEEQAKADSQFFACLAECNELELDAYEALDKLWPLVREVSELKLLYTFASAALRKGDITAGQRKRFVSRVLDGVTTNFKFDQESEVVTTLTRTVLPVYERHGLIDARERERLTHEFTRGNVFAHYRYRGLQETVALQSRQLEAADSAMNQAH</sequence>
<dbReference type="EMBL" id="HBGI01001424">
    <property type="protein sequence ID" value="CAD9239189.1"/>
    <property type="molecule type" value="Transcribed_RNA"/>
</dbReference>
<evidence type="ECO:0000313" key="4">
    <source>
        <dbReference type="EMBL" id="CAD9239189.1"/>
    </source>
</evidence>
<dbReference type="SUPFAM" id="SSF50978">
    <property type="entry name" value="WD40 repeat-like"/>
    <property type="match status" value="1"/>
</dbReference>
<dbReference type="AlphaFoldDB" id="A0A7S1TK44"/>
<accession>A0A7S1TK44</accession>
<dbReference type="Pfam" id="PF00400">
    <property type="entry name" value="WD40"/>
    <property type="match status" value="1"/>
</dbReference>
<dbReference type="PROSITE" id="PS00678">
    <property type="entry name" value="WD_REPEATS_1"/>
    <property type="match status" value="1"/>
</dbReference>
<dbReference type="InterPro" id="IPR015943">
    <property type="entry name" value="WD40/YVTN_repeat-like_dom_sf"/>
</dbReference>
<name>A0A7S1TK44_9RHOD</name>
<feature type="repeat" description="WD" evidence="3">
    <location>
        <begin position="4"/>
        <end position="41"/>
    </location>
</feature>
<dbReference type="InterPro" id="IPR019775">
    <property type="entry name" value="WD40_repeat_CS"/>
</dbReference>
<dbReference type="InterPro" id="IPR001680">
    <property type="entry name" value="WD40_rpt"/>
</dbReference>
<proteinExistence type="predicted"/>
<evidence type="ECO:0000256" key="3">
    <source>
        <dbReference type="PROSITE-ProRule" id="PRU00221"/>
    </source>
</evidence>
<dbReference type="InterPro" id="IPR036322">
    <property type="entry name" value="WD40_repeat_dom_sf"/>
</dbReference>
<dbReference type="Gene3D" id="2.130.10.10">
    <property type="entry name" value="YVTN repeat-like/Quinoprotein amine dehydrogenase"/>
    <property type="match status" value="1"/>
</dbReference>
<keyword evidence="2" id="KW-0677">Repeat</keyword>
<organism evidence="4">
    <name type="scientific">Erythrolobus australicus</name>
    <dbReference type="NCBI Taxonomy" id="1077150"/>
    <lineage>
        <taxon>Eukaryota</taxon>
        <taxon>Rhodophyta</taxon>
        <taxon>Bangiophyceae</taxon>
        <taxon>Porphyridiales</taxon>
        <taxon>Porphyridiaceae</taxon>
        <taxon>Erythrolobus</taxon>
    </lineage>
</organism>
<gene>
    <name evidence="4" type="ORF">EAUS1353_LOCUS925</name>
</gene>
<reference evidence="4" key="1">
    <citation type="submission" date="2021-01" db="EMBL/GenBank/DDBJ databases">
        <authorList>
            <person name="Corre E."/>
            <person name="Pelletier E."/>
            <person name="Niang G."/>
            <person name="Scheremetjew M."/>
            <person name="Finn R."/>
            <person name="Kale V."/>
            <person name="Holt S."/>
            <person name="Cochrane G."/>
            <person name="Meng A."/>
            <person name="Brown T."/>
            <person name="Cohen L."/>
        </authorList>
    </citation>
    <scope>NUCLEOTIDE SEQUENCE</scope>
    <source>
        <strain evidence="4">CCMP3124</strain>
    </source>
</reference>
<evidence type="ECO:0000256" key="2">
    <source>
        <dbReference type="ARBA" id="ARBA00022737"/>
    </source>
</evidence>
<evidence type="ECO:0000256" key="1">
    <source>
        <dbReference type="ARBA" id="ARBA00022574"/>
    </source>
</evidence>
<dbReference type="PROSITE" id="PS50082">
    <property type="entry name" value="WD_REPEATS_2"/>
    <property type="match status" value="1"/>
</dbReference>
<keyword evidence="1 3" id="KW-0853">WD repeat</keyword>
<protein>
    <submittedName>
        <fullName evidence="4">Uncharacterized protein</fullName>
    </submittedName>
</protein>